<dbReference type="Pfam" id="PF00386">
    <property type="entry name" value="C1q"/>
    <property type="match status" value="1"/>
</dbReference>
<dbReference type="PANTHER" id="PTHR22923:SF116">
    <property type="entry name" value="C1Q DOMAIN-CONTAINING PROTEIN"/>
    <property type="match status" value="1"/>
</dbReference>
<accession>A0AAE0VQH8</accession>
<keyword evidence="2" id="KW-0964">Secreted</keyword>
<reference evidence="7" key="2">
    <citation type="journal article" date="2021" name="Genome Biol. Evol.">
        <title>Developing a high-quality reference genome for a parasitic bivalve with doubly uniparental inheritance (Bivalvia: Unionida).</title>
        <authorList>
            <person name="Smith C.H."/>
        </authorList>
    </citation>
    <scope>NUCLEOTIDE SEQUENCE</scope>
    <source>
        <strain evidence="7">CHS0354</strain>
        <tissue evidence="7">Mantle</tissue>
    </source>
</reference>
<dbReference type="EMBL" id="JAEAOA010002048">
    <property type="protein sequence ID" value="KAK3586858.1"/>
    <property type="molecule type" value="Genomic_DNA"/>
</dbReference>
<comment type="subcellular location">
    <subcellularLocation>
        <location evidence="1">Secreted</location>
    </subcellularLocation>
</comment>
<feature type="signal peptide" evidence="5">
    <location>
        <begin position="1"/>
        <end position="19"/>
    </location>
</feature>
<proteinExistence type="predicted"/>
<comment type="caution">
    <text evidence="7">The sequence shown here is derived from an EMBL/GenBank/DDBJ whole genome shotgun (WGS) entry which is preliminary data.</text>
</comment>
<dbReference type="AlphaFoldDB" id="A0AAE0VQH8"/>
<dbReference type="InterPro" id="IPR001073">
    <property type="entry name" value="C1q_dom"/>
</dbReference>
<evidence type="ECO:0000313" key="7">
    <source>
        <dbReference type="EMBL" id="KAK3586858.1"/>
    </source>
</evidence>
<dbReference type="InterPro" id="IPR050822">
    <property type="entry name" value="Cerebellin_Synaptic_Org"/>
</dbReference>
<evidence type="ECO:0000256" key="1">
    <source>
        <dbReference type="ARBA" id="ARBA00004613"/>
    </source>
</evidence>
<feature type="coiled-coil region" evidence="4">
    <location>
        <begin position="53"/>
        <end position="87"/>
    </location>
</feature>
<dbReference type="PROSITE" id="PS50871">
    <property type="entry name" value="C1Q"/>
    <property type="match status" value="1"/>
</dbReference>
<gene>
    <name evidence="7" type="ORF">CHS0354_034896</name>
</gene>
<feature type="chain" id="PRO_5041926595" description="C1q domain-containing protein" evidence="5">
    <location>
        <begin position="20"/>
        <end position="335"/>
    </location>
</feature>
<evidence type="ECO:0000256" key="5">
    <source>
        <dbReference type="SAM" id="SignalP"/>
    </source>
</evidence>
<reference evidence="7" key="1">
    <citation type="journal article" date="2021" name="Genome Biol. Evol.">
        <title>A High-Quality Reference Genome for a Parasitic Bivalve with Doubly Uniparental Inheritance (Bivalvia: Unionida).</title>
        <authorList>
            <person name="Smith C.H."/>
        </authorList>
    </citation>
    <scope>NUCLEOTIDE SEQUENCE</scope>
    <source>
        <strain evidence="7">CHS0354</strain>
    </source>
</reference>
<dbReference type="SMART" id="SM00110">
    <property type="entry name" value="C1Q"/>
    <property type="match status" value="1"/>
</dbReference>
<dbReference type="Proteomes" id="UP001195483">
    <property type="component" value="Unassembled WGS sequence"/>
</dbReference>
<keyword evidence="3 5" id="KW-0732">Signal</keyword>
<feature type="domain" description="C1q" evidence="6">
    <location>
        <begin position="188"/>
        <end position="335"/>
    </location>
</feature>
<name>A0AAE0VQH8_9BIVA</name>
<organism evidence="7 8">
    <name type="scientific">Potamilus streckersoni</name>
    <dbReference type="NCBI Taxonomy" id="2493646"/>
    <lineage>
        <taxon>Eukaryota</taxon>
        <taxon>Metazoa</taxon>
        <taxon>Spiralia</taxon>
        <taxon>Lophotrochozoa</taxon>
        <taxon>Mollusca</taxon>
        <taxon>Bivalvia</taxon>
        <taxon>Autobranchia</taxon>
        <taxon>Heteroconchia</taxon>
        <taxon>Palaeoheterodonta</taxon>
        <taxon>Unionida</taxon>
        <taxon>Unionoidea</taxon>
        <taxon>Unionidae</taxon>
        <taxon>Ambleminae</taxon>
        <taxon>Lampsilini</taxon>
        <taxon>Potamilus</taxon>
    </lineage>
</organism>
<dbReference type="SUPFAM" id="SSF49842">
    <property type="entry name" value="TNF-like"/>
    <property type="match status" value="1"/>
</dbReference>
<evidence type="ECO:0000256" key="3">
    <source>
        <dbReference type="ARBA" id="ARBA00022729"/>
    </source>
</evidence>
<evidence type="ECO:0000259" key="6">
    <source>
        <dbReference type="PROSITE" id="PS50871"/>
    </source>
</evidence>
<sequence length="335" mass="38115">MMYITPLLLLALLTSTLYGLDSNREHFFQRFWPKNNSGYFPTGNLEYRIALLEKTLSEGLQKLQNELDQQRARNDILEILLKEQQTKLKDRYVSIKEMSKSISDLRGMASIQAEKNKQLEEKAMKWKEANIAIRDGDTEMHRNETTTRVTEPSNKSRQQILNDNESIFGTRYLLDAKRETKTKIKKDNQVGKVAFYATVSVWEPSNLGQQHPIVFDHVVTNIGSAYHGNTGIFIAPVNGIYFFSVTAMSSPQHAQYFELVKDGVAVNDILADATGANHFASVTRAFVLDVGQGSEIWVQTVSADPVSKRLHSLSVRFTYSYYERQHNLYSKAFGA</sequence>
<evidence type="ECO:0000256" key="4">
    <source>
        <dbReference type="SAM" id="Coils"/>
    </source>
</evidence>
<dbReference type="InterPro" id="IPR008983">
    <property type="entry name" value="Tumour_necrosis_fac-like_dom"/>
</dbReference>
<evidence type="ECO:0000313" key="8">
    <source>
        <dbReference type="Proteomes" id="UP001195483"/>
    </source>
</evidence>
<protein>
    <recommendedName>
        <fullName evidence="6">C1q domain-containing protein</fullName>
    </recommendedName>
</protein>
<dbReference type="PRINTS" id="PR00007">
    <property type="entry name" value="COMPLEMNTC1Q"/>
</dbReference>
<reference evidence="7" key="3">
    <citation type="submission" date="2023-05" db="EMBL/GenBank/DDBJ databases">
        <authorList>
            <person name="Smith C.H."/>
        </authorList>
    </citation>
    <scope>NUCLEOTIDE SEQUENCE</scope>
    <source>
        <strain evidence="7">CHS0354</strain>
        <tissue evidence="7">Mantle</tissue>
    </source>
</reference>
<dbReference type="PANTHER" id="PTHR22923">
    <property type="entry name" value="CEREBELLIN-RELATED"/>
    <property type="match status" value="1"/>
</dbReference>
<dbReference type="Gene3D" id="2.60.120.40">
    <property type="match status" value="1"/>
</dbReference>
<evidence type="ECO:0000256" key="2">
    <source>
        <dbReference type="ARBA" id="ARBA00022525"/>
    </source>
</evidence>
<keyword evidence="4" id="KW-0175">Coiled coil</keyword>
<dbReference type="GO" id="GO:0005576">
    <property type="term" value="C:extracellular region"/>
    <property type="evidence" value="ECO:0007669"/>
    <property type="project" value="UniProtKB-SubCell"/>
</dbReference>
<keyword evidence="8" id="KW-1185">Reference proteome</keyword>